<gene>
    <name evidence="3" type="ORF">C8D90_105225</name>
</gene>
<dbReference type="InterPro" id="IPR008090">
    <property type="entry name" value="Fe_iron_reduct"/>
</dbReference>
<evidence type="ECO:0000313" key="4">
    <source>
        <dbReference type="Proteomes" id="UP000254848"/>
    </source>
</evidence>
<protein>
    <submittedName>
        <fullName evidence="3">Ferric iron reductase protein FhuF</fullName>
    </submittedName>
</protein>
<proteinExistence type="predicted"/>
<comment type="caution">
    <text evidence="3">The sequence shown here is derived from an EMBL/GenBank/DDBJ whole genome shotgun (WGS) entry which is preliminary data.</text>
</comment>
<dbReference type="OrthoDB" id="5918327at2"/>
<organism evidence="3 4">
    <name type="scientific">Enterobacillus tribolii</name>
    <dbReference type="NCBI Taxonomy" id="1487935"/>
    <lineage>
        <taxon>Bacteria</taxon>
        <taxon>Pseudomonadati</taxon>
        <taxon>Pseudomonadota</taxon>
        <taxon>Gammaproteobacteria</taxon>
        <taxon>Enterobacterales</taxon>
        <taxon>Hafniaceae</taxon>
        <taxon>Enterobacillus</taxon>
    </lineage>
</organism>
<dbReference type="GO" id="GO:0003824">
    <property type="term" value="F:catalytic activity"/>
    <property type="evidence" value="ECO:0007669"/>
    <property type="project" value="UniProtKB-ARBA"/>
</dbReference>
<dbReference type="Pfam" id="PF06276">
    <property type="entry name" value="FhuF"/>
    <property type="match status" value="1"/>
</dbReference>
<dbReference type="EMBL" id="QRAP01000005">
    <property type="protein sequence ID" value="RDK90939.1"/>
    <property type="molecule type" value="Genomic_DNA"/>
</dbReference>
<reference evidence="3 4" key="1">
    <citation type="submission" date="2018-07" db="EMBL/GenBank/DDBJ databases">
        <title>Genomic Encyclopedia of Type Strains, Phase IV (KMG-IV): sequencing the most valuable type-strain genomes for metagenomic binning, comparative biology and taxonomic classification.</title>
        <authorList>
            <person name="Goeker M."/>
        </authorList>
    </citation>
    <scope>NUCLEOTIDE SEQUENCE [LARGE SCALE GENOMIC DNA]</scope>
    <source>
        <strain evidence="3 4">DSM 103736</strain>
    </source>
</reference>
<dbReference type="RefSeq" id="WP_115458756.1">
    <property type="nucleotide sequence ID" value="NZ_QRAP01000005.1"/>
</dbReference>
<evidence type="ECO:0000313" key="3">
    <source>
        <dbReference type="EMBL" id="RDK90939.1"/>
    </source>
</evidence>
<dbReference type="GO" id="GO:0051537">
    <property type="term" value="F:2 iron, 2 sulfur cluster binding"/>
    <property type="evidence" value="ECO:0007669"/>
    <property type="project" value="InterPro"/>
</dbReference>
<accession>A0A370QQA6</accession>
<dbReference type="InterPro" id="IPR024726">
    <property type="entry name" value="FhuF_C"/>
</dbReference>
<feature type="domain" description="Aerobactin siderophore biosynthesis IucA/IucC-like C-terminal" evidence="1">
    <location>
        <begin position="88"/>
        <end position="229"/>
    </location>
</feature>
<keyword evidence="4" id="KW-1185">Reference proteome</keyword>
<dbReference type="NCBIfam" id="TIGR03951">
    <property type="entry name" value="Fe_III_red_FhuF"/>
    <property type="match status" value="1"/>
</dbReference>
<dbReference type="PRINTS" id="PR01714">
    <property type="entry name" value="2FE2SRDCTASE"/>
</dbReference>
<dbReference type="Pfam" id="PF11575">
    <property type="entry name" value="FhuF_C"/>
    <property type="match status" value="1"/>
</dbReference>
<name>A0A370QQA6_9GAMM</name>
<feature type="domain" description="Ferric siderophore reductase C-terminal" evidence="2">
    <location>
        <begin position="237"/>
        <end position="257"/>
    </location>
</feature>
<sequence length="260" mass="29296">MNITALSALNASPSAVLSPQPPDAQTLNALFTQHSPHFLTTFRFNETDGMPYSHWAQPEAFTALLQQYQQDQYAGFPDKKPEPRALHSLWAQWYFGLLVPPVMLLLLLAPSPIDTRPQNFRVCFHASGRPESFVCFPALPGAADYPQTSLQRLIGFVEHHLQPVVTRLEQLSGLSGKLNWSNIGYVMHWYLGELKPLIGASLYQQLQHALFFTPHFPDGGVNPLYRTVLLRNGAVQRRTCCQRYKLPKVKSCPDCPLNLT</sequence>
<dbReference type="InterPro" id="IPR022770">
    <property type="entry name" value="IucA/IucC-like_C"/>
</dbReference>
<dbReference type="AlphaFoldDB" id="A0A370QQA6"/>
<evidence type="ECO:0000259" key="1">
    <source>
        <dbReference type="Pfam" id="PF06276"/>
    </source>
</evidence>
<dbReference type="Proteomes" id="UP000254848">
    <property type="component" value="Unassembled WGS sequence"/>
</dbReference>
<evidence type="ECO:0000259" key="2">
    <source>
        <dbReference type="Pfam" id="PF11575"/>
    </source>
</evidence>